<dbReference type="PANTHER" id="PTHR47959">
    <property type="entry name" value="ATP-DEPENDENT RNA HELICASE RHLE-RELATED"/>
    <property type="match status" value="1"/>
</dbReference>
<evidence type="ECO:0000256" key="1">
    <source>
        <dbReference type="ARBA" id="ARBA00022741"/>
    </source>
</evidence>
<dbReference type="CDD" id="cd00268">
    <property type="entry name" value="DEADc"/>
    <property type="match status" value="1"/>
</dbReference>
<dbReference type="SUPFAM" id="SSF52540">
    <property type="entry name" value="P-loop containing nucleoside triphosphate hydrolases"/>
    <property type="match status" value="1"/>
</dbReference>
<evidence type="ECO:0000313" key="12">
    <source>
        <dbReference type="Proteomes" id="UP001283109"/>
    </source>
</evidence>
<keyword evidence="2 11" id="KW-0378">Hydrolase</keyword>
<dbReference type="Pfam" id="PF00271">
    <property type="entry name" value="Helicase_C"/>
    <property type="match status" value="1"/>
</dbReference>
<protein>
    <submittedName>
        <fullName evidence="11">DEAD/DEAH box helicase</fullName>
        <ecNumber evidence="11">3.6.4.-</ecNumber>
    </submittedName>
</protein>
<dbReference type="InterPro" id="IPR027417">
    <property type="entry name" value="P-loop_NTPase"/>
</dbReference>
<dbReference type="PANTHER" id="PTHR47959:SF13">
    <property type="entry name" value="ATP-DEPENDENT RNA HELICASE RHLE"/>
    <property type="match status" value="1"/>
</dbReference>
<feature type="short sequence motif" description="Q motif" evidence="6">
    <location>
        <begin position="173"/>
        <end position="201"/>
    </location>
</feature>
<dbReference type="SMART" id="SM00487">
    <property type="entry name" value="DEXDc"/>
    <property type="match status" value="1"/>
</dbReference>
<feature type="compositionally biased region" description="Basic and acidic residues" evidence="7">
    <location>
        <begin position="79"/>
        <end position="137"/>
    </location>
</feature>
<dbReference type="Pfam" id="PF00270">
    <property type="entry name" value="DEAD"/>
    <property type="match status" value="1"/>
</dbReference>
<dbReference type="SMART" id="SM00490">
    <property type="entry name" value="HELICc"/>
    <property type="match status" value="1"/>
</dbReference>
<dbReference type="RefSeq" id="WP_318354832.1">
    <property type="nucleotide sequence ID" value="NZ_JAWQEV010000006.1"/>
</dbReference>
<reference evidence="11 12" key="1">
    <citation type="submission" date="2023-11" db="EMBL/GenBank/DDBJ databases">
        <title>Draft genome sequence of Microbacterium arthrosphaerae JCM 30492.</title>
        <authorList>
            <person name="Zhang G."/>
            <person name="Ding Y."/>
        </authorList>
    </citation>
    <scope>NUCLEOTIDE SEQUENCE [LARGE SCALE GENOMIC DNA]</scope>
    <source>
        <strain evidence="11 12">JCM 30492</strain>
    </source>
</reference>
<dbReference type="InterPro" id="IPR014001">
    <property type="entry name" value="Helicase_ATP-bd"/>
</dbReference>
<feature type="region of interest" description="Disordered" evidence="7">
    <location>
        <begin position="1"/>
        <end position="154"/>
    </location>
</feature>
<feature type="compositionally biased region" description="Basic and acidic residues" evidence="7">
    <location>
        <begin position="58"/>
        <end position="70"/>
    </location>
</feature>
<evidence type="ECO:0000259" key="9">
    <source>
        <dbReference type="PROSITE" id="PS51194"/>
    </source>
</evidence>
<evidence type="ECO:0000256" key="2">
    <source>
        <dbReference type="ARBA" id="ARBA00022801"/>
    </source>
</evidence>
<keyword evidence="3 11" id="KW-0347">Helicase</keyword>
<dbReference type="Gene3D" id="3.40.50.300">
    <property type="entry name" value="P-loop containing nucleotide triphosphate hydrolases"/>
    <property type="match status" value="2"/>
</dbReference>
<feature type="domain" description="Helicase C-terminal" evidence="9">
    <location>
        <begin position="408"/>
        <end position="553"/>
    </location>
</feature>
<name>A0ABU4H4T8_9MICO</name>
<feature type="domain" description="Helicase ATP-binding" evidence="8">
    <location>
        <begin position="204"/>
        <end position="382"/>
    </location>
</feature>
<evidence type="ECO:0000259" key="10">
    <source>
        <dbReference type="PROSITE" id="PS51195"/>
    </source>
</evidence>
<dbReference type="InterPro" id="IPR011545">
    <property type="entry name" value="DEAD/DEAH_box_helicase_dom"/>
</dbReference>
<gene>
    <name evidence="11" type="ORF">R8Z58_16280</name>
</gene>
<dbReference type="InterPro" id="IPR050079">
    <property type="entry name" value="DEAD_box_RNA_helicase"/>
</dbReference>
<dbReference type="GO" id="GO:0016787">
    <property type="term" value="F:hydrolase activity"/>
    <property type="evidence" value="ECO:0007669"/>
    <property type="project" value="UniProtKB-KW"/>
</dbReference>
<evidence type="ECO:0000256" key="6">
    <source>
        <dbReference type="PROSITE-ProRule" id="PRU00552"/>
    </source>
</evidence>
<feature type="domain" description="DEAD-box RNA helicase Q" evidence="10">
    <location>
        <begin position="173"/>
        <end position="201"/>
    </location>
</feature>
<comment type="caution">
    <text evidence="11">The sequence shown here is derived from an EMBL/GenBank/DDBJ whole genome shotgun (WGS) entry which is preliminary data.</text>
</comment>
<evidence type="ECO:0000256" key="5">
    <source>
        <dbReference type="ARBA" id="ARBA00038437"/>
    </source>
</evidence>
<evidence type="ECO:0000256" key="7">
    <source>
        <dbReference type="SAM" id="MobiDB-lite"/>
    </source>
</evidence>
<keyword evidence="1" id="KW-0547">Nucleotide-binding</keyword>
<evidence type="ECO:0000313" key="11">
    <source>
        <dbReference type="EMBL" id="MDW4574338.1"/>
    </source>
</evidence>
<dbReference type="InterPro" id="IPR014014">
    <property type="entry name" value="RNA_helicase_DEAD_Q_motif"/>
</dbReference>
<proteinExistence type="inferred from homology"/>
<evidence type="ECO:0000256" key="3">
    <source>
        <dbReference type="ARBA" id="ARBA00022806"/>
    </source>
</evidence>
<dbReference type="EMBL" id="JAWQEV010000006">
    <property type="protein sequence ID" value="MDW4574338.1"/>
    <property type="molecule type" value="Genomic_DNA"/>
</dbReference>
<evidence type="ECO:0000259" key="8">
    <source>
        <dbReference type="PROSITE" id="PS51192"/>
    </source>
</evidence>
<organism evidence="11 12">
    <name type="scientific">Microbacterium arthrosphaerae</name>
    <dbReference type="NCBI Taxonomy" id="792652"/>
    <lineage>
        <taxon>Bacteria</taxon>
        <taxon>Bacillati</taxon>
        <taxon>Actinomycetota</taxon>
        <taxon>Actinomycetes</taxon>
        <taxon>Micrococcales</taxon>
        <taxon>Microbacteriaceae</taxon>
        <taxon>Microbacterium</taxon>
    </lineage>
</organism>
<comment type="similarity">
    <text evidence="5">Belongs to the DEAD box helicase family.</text>
</comment>
<dbReference type="PROSITE" id="PS51195">
    <property type="entry name" value="Q_MOTIF"/>
    <property type="match status" value="1"/>
</dbReference>
<dbReference type="CDD" id="cd18787">
    <property type="entry name" value="SF2_C_DEAD"/>
    <property type="match status" value="1"/>
</dbReference>
<accession>A0ABU4H4T8</accession>
<dbReference type="GO" id="GO:0004386">
    <property type="term" value="F:helicase activity"/>
    <property type="evidence" value="ECO:0007669"/>
    <property type="project" value="UniProtKB-KW"/>
</dbReference>
<dbReference type="Proteomes" id="UP001283109">
    <property type="component" value="Unassembled WGS sequence"/>
</dbReference>
<dbReference type="InterPro" id="IPR044742">
    <property type="entry name" value="DEAD/DEAH_RhlB"/>
</dbReference>
<evidence type="ECO:0000256" key="4">
    <source>
        <dbReference type="ARBA" id="ARBA00022840"/>
    </source>
</evidence>
<dbReference type="InterPro" id="IPR001650">
    <property type="entry name" value="Helicase_C-like"/>
</dbReference>
<sequence length="556" mass="60034">MPKNKKPGGGRAAKNFDPRYNPKYRAAGGSSDEPGGKRRPGESSTGKPGSRSPGHRGYRAEPAADPRQPGREGGAPKRRWTEQERAGRDEARAIRTHARDARSRPDGARPTEDRGRGAGDRGAGDRGAGRPVEERGRRAPRGAAAPTRAGGGDDVVHERLRGDVVTAAAGSDATFGDLGLGQNIVKTIAELGARHPFPIQAATIPAILDGRDVLARGRTGSGKTIAFGAPLVESVLRSQARQKRDIGRPPRALVLAPTRELALQIDATIQPIARSVGLFTTQIYGGVPHARQLGALKKGVDIVIGTPGRIEDLVESRALDLSQVRIAVLDEADHMCDLGFLEPVQRIMRRTSRDAQRLLFSATLDRQVEALVREFLAEPAVYEVADETQRSGTIDHRVLVIDHRDKPEILRALVSTEGKTLVFTRTRAYAEMLAEQFGEAGIRALALHGDLDQARRTRNLEKLTSGRIDVLVATDVAARGIHVDDIDLVVQADPPDEYKTYLHRAGRTGRAGRAGTVVTLVTRARRARLAELLERADIDAPFDEARAGEPLPGIGR</sequence>
<keyword evidence="12" id="KW-1185">Reference proteome</keyword>
<dbReference type="PROSITE" id="PS51194">
    <property type="entry name" value="HELICASE_CTER"/>
    <property type="match status" value="1"/>
</dbReference>
<dbReference type="EC" id="3.6.4.-" evidence="11"/>
<keyword evidence="4" id="KW-0067">ATP-binding</keyword>
<dbReference type="PROSITE" id="PS51192">
    <property type="entry name" value="HELICASE_ATP_BIND_1"/>
    <property type="match status" value="1"/>
</dbReference>